<comment type="caution">
    <text evidence="2">The sequence shown here is derived from an EMBL/GenBank/DDBJ whole genome shotgun (WGS) entry which is preliminary data.</text>
</comment>
<organism evidence="2 3">
    <name type="scientific">Escallonia rubra</name>
    <dbReference type="NCBI Taxonomy" id="112253"/>
    <lineage>
        <taxon>Eukaryota</taxon>
        <taxon>Viridiplantae</taxon>
        <taxon>Streptophyta</taxon>
        <taxon>Embryophyta</taxon>
        <taxon>Tracheophyta</taxon>
        <taxon>Spermatophyta</taxon>
        <taxon>Magnoliopsida</taxon>
        <taxon>eudicotyledons</taxon>
        <taxon>Gunneridae</taxon>
        <taxon>Pentapetalae</taxon>
        <taxon>asterids</taxon>
        <taxon>campanulids</taxon>
        <taxon>Escalloniales</taxon>
        <taxon>Escalloniaceae</taxon>
        <taxon>Escallonia</taxon>
    </lineage>
</organism>
<evidence type="ECO:0000256" key="1">
    <source>
        <dbReference type="SAM" id="MobiDB-lite"/>
    </source>
</evidence>
<dbReference type="EMBL" id="JAVXUO010001580">
    <property type="protein sequence ID" value="KAK2980903.1"/>
    <property type="molecule type" value="Genomic_DNA"/>
</dbReference>
<sequence>MEVELSGATVPMKPLTVANEPVNASAPLYVESFPQSDKVDRDGMMSKIKTSNISAKKIKSKTLGGIDMVHGKGIAFVMGSPWNLCGALIILKALIPNTPLHAHRFDEIAVWIQLHRLPYEYFNQEDATLIARAAGPVVAVDWPPDGNRTYDYIRARQDHRALFDDHLLAWPNTNFNRTSHVQLVEVEGQADLRFVYHDRKHSMDSESSLEDLQALIISDSPSSASSSEQEGSNQPGTATGTPGGNGGLDHQSPPATGMASVGGGGVQAGEVDSALLRVATWLRQERAVGMPGCLARGGQLAVEEEERRGGGQLLPVVALEEERPQLQGIDLVAVVASGEKETADFGQESQATMDKLLGKGQASGPWPTRLPGPHHTAAPLDSVLPSHHGLTSQATNTMDRPMTSGPHHMRPNGIDMDLHQENGTNRPPILINGATHGHSAPPVPLACGGVARARFSESLMLGETPRGMVMPGFHMIAPSFPGSSVRSGPIAHHSDSETDPSEEMEASSATAYLSVISVSSDGGSAVQTEEVLGVSEASHSSQATSAGSRKRVAGSSAVDEASQKKHRATTGQQPLPPVPSVSATRARCLGLPALGILNVPSGATSSISKG</sequence>
<evidence type="ECO:0008006" key="4">
    <source>
        <dbReference type="Google" id="ProtNLM"/>
    </source>
</evidence>
<dbReference type="Proteomes" id="UP001187471">
    <property type="component" value="Unassembled WGS sequence"/>
</dbReference>
<feature type="compositionally biased region" description="Polar residues" evidence="1">
    <location>
        <begin position="537"/>
        <end position="547"/>
    </location>
</feature>
<evidence type="ECO:0000313" key="2">
    <source>
        <dbReference type="EMBL" id="KAK2980903.1"/>
    </source>
</evidence>
<reference evidence="2" key="1">
    <citation type="submission" date="2022-12" db="EMBL/GenBank/DDBJ databases">
        <title>Draft genome assemblies for two species of Escallonia (Escalloniales).</title>
        <authorList>
            <person name="Chanderbali A."/>
            <person name="Dervinis C."/>
            <person name="Anghel I."/>
            <person name="Soltis D."/>
            <person name="Soltis P."/>
            <person name="Zapata F."/>
        </authorList>
    </citation>
    <scope>NUCLEOTIDE SEQUENCE</scope>
    <source>
        <strain evidence="2">UCBG92.1500</strain>
        <tissue evidence="2">Leaf</tissue>
    </source>
</reference>
<accession>A0AA88R7P5</accession>
<gene>
    <name evidence="2" type="ORF">RJ640_011377</name>
</gene>
<feature type="region of interest" description="Disordered" evidence="1">
    <location>
        <begin position="483"/>
        <end position="508"/>
    </location>
</feature>
<feature type="region of interest" description="Disordered" evidence="1">
    <location>
        <begin position="359"/>
        <end position="437"/>
    </location>
</feature>
<proteinExistence type="predicted"/>
<feature type="region of interest" description="Disordered" evidence="1">
    <location>
        <begin position="532"/>
        <end position="582"/>
    </location>
</feature>
<evidence type="ECO:0000313" key="3">
    <source>
        <dbReference type="Proteomes" id="UP001187471"/>
    </source>
</evidence>
<feature type="region of interest" description="Disordered" evidence="1">
    <location>
        <begin position="219"/>
        <end position="264"/>
    </location>
</feature>
<keyword evidence="3" id="KW-1185">Reference proteome</keyword>
<feature type="compositionally biased region" description="Polar residues" evidence="1">
    <location>
        <begin position="389"/>
        <end position="398"/>
    </location>
</feature>
<dbReference type="AlphaFoldDB" id="A0AA88R7P5"/>
<protein>
    <recommendedName>
        <fullName evidence="4">DUF4283 domain-containing protein</fullName>
    </recommendedName>
</protein>
<name>A0AA88R7P5_9ASTE</name>